<evidence type="ECO:0000256" key="1">
    <source>
        <dbReference type="ARBA" id="ARBA00022741"/>
    </source>
</evidence>
<dbReference type="SMART" id="SM00847">
    <property type="entry name" value="HA2"/>
    <property type="match status" value="1"/>
</dbReference>
<evidence type="ECO:0000256" key="2">
    <source>
        <dbReference type="ARBA" id="ARBA00022801"/>
    </source>
</evidence>
<gene>
    <name evidence="7" type="ORF">J8273_4200</name>
</gene>
<dbReference type="SMART" id="SM00487">
    <property type="entry name" value="DEXDc"/>
    <property type="match status" value="1"/>
</dbReference>
<dbReference type="GO" id="GO:0016787">
    <property type="term" value="F:hydrolase activity"/>
    <property type="evidence" value="ECO:0007669"/>
    <property type="project" value="UniProtKB-KW"/>
</dbReference>
<dbReference type="Pfam" id="PF00271">
    <property type="entry name" value="Helicase_C"/>
    <property type="match status" value="1"/>
</dbReference>
<dbReference type="InterPro" id="IPR003593">
    <property type="entry name" value="AAA+_ATPase"/>
</dbReference>
<accession>A0A8J6E2N0</accession>
<protein>
    <submittedName>
        <fullName evidence="7">Helicase associated domain (HA2)</fullName>
    </submittedName>
</protein>
<dbReference type="InterPro" id="IPR007502">
    <property type="entry name" value="Helicase-assoc_dom"/>
</dbReference>
<dbReference type="InterPro" id="IPR027417">
    <property type="entry name" value="P-loop_NTPase"/>
</dbReference>
<dbReference type="PROSITE" id="PS51192">
    <property type="entry name" value="HELICASE_ATP_BIND_1"/>
    <property type="match status" value="1"/>
</dbReference>
<dbReference type="GO" id="GO:0003723">
    <property type="term" value="F:RNA binding"/>
    <property type="evidence" value="ECO:0007669"/>
    <property type="project" value="TreeGrafter"/>
</dbReference>
<evidence type="ECO:0000256" key="4">
    <source>
        <dbReference type="ARBA" id="ARBA00022840"/>
    </source>
</evidence>
<evidence type="ECO:0000259" key="5">
    <source>
        <dbReference type="PROSITE" id="PS51192"/>
    </source>
</evidence>
<dbReference type="SMART" id="SM00490">
    <property type="entry name" value="HELICc"/>
    <property type="match status" value="1"/>
</dbReference>
<dbReference type="CDD" id="cd18791">
    <property type="entry name" value="SF2_C_RHA"/>
    <property type="match status" value="1"/>
</dbReference>
<feature type="domain" description="Helicase C-terminal" evidence="6">
    <location>
        <begin position="207"/>
        <end position="387"/>
    </location>
</feature>
<dbReference type="PROSITE" id="PS51194">
    <property type="entry name" value="HELICASE_CTER"/>
    <property type="match status" value="1"/>
</dbReference>
<dbReference type="OrthoDB" id="10253254at2759"/>
<keyword evidence="8" id="KW-1185">Reference proteome</keyword>
<evidence type="ECO:0000259" key="6">
    <source>
        <dbReference type="PROSITE" id="PS51194"/>
    </source>
</evidence>
<dbReference type="PANTHER" id="PTHR18934">
    <property type="entry name" value="ATP-DEPENDENT RNA HELICASE"/>
    <property type="match status" value="1"/>
</dbReference>
<dbReference type="Proteomes" id="UP000717585">
    <property type="component" value="Unassembled WGS sequence"/>
</dbReference>
<dbReference type="GO" id="GO:0005524">
    <property type="term" value="F:ATP binding"/>
    <property type="evidence" value="ECO:0007669"/>
    <property type="project" value="UniProtKB-KW"/>
</dbReference>
<keyword evidence="4" id="KW-0067">ATP-binding</keyword>
<dbReference type="Gene3D" id="1.20.120.1080">
    <property type="match status" value="1"/>
</dbReference>
<evidence type="ECO:0000256" key="3">
    <source>
        <dbReference type="ARBA" id="ARBA00022806"/>
    </source>
</evidence>
<keyword evidence="2" id="KW-0378">Hydrolase</keyword>
<proteinExistence type="predicted"/>
<feature type="domain" description="Helicase ATP-binding" evidence="5">
    <location>
        <begin position="18"/>
        <end position="180"/>
    </location>
</feature>
<dbReference type="Pfam" id="PF07717">
    <property type="entry name" value="OB_NTP_bind"/>
    <property type="match status" value="1"/>
</dbReference>
<dbReference type="GO" id="GO:0004386">
    <property type="term" value="F:helicase activity"/>
    <property type="evidence" value="ECO:0007669"/>
    <property type="project" value="UniProtKB-KW"/>
</dbReference>
<dbReference type="InterPro" id="IPR001650">
    <property type="entry name" value="Helicase_C-like"/>
</dbReference>
<keyword evidence="3" id="KW-0347">Helicase</keyword>
<dbReference type="AlphaFoldDB" id="A0A8J6E2N0"/>
<dbReference type="InterPro" id="IPR011545">
    <property type="entry name" value="DEAD/DEAH_box_helicase_dom"/>
</dbReference>
<comment type="caution">
    <text evidence="7">The sequence shown here is derived from an EMBL/GenBank/DDBJ whole genome shotgun (WGS) entry which is preliminary data.</text>
</comment>
<dbReference type="CDD" id="cd17917">
    <property type="entry name" value="DEXHc_RHA-like"/>
    <property type="match status" value="1"/>
</dbReference>
<dbReference type="PANTHER" id="PTHR18934:SF99">
    <property type="entry name" value="ATP-DEPENDENT RNA HELICASE DHX37-RELATED"/>
    <property type="match status" value="1"/>
</dbReference>
<keyword evidence="1" id="KW-0547">Nucleotide-binding</keyword>
<evidence type="ECO:0000313" key="8">
    <source>
        <dbReference type="Proteomes" id="UP000717585"/>
    </source>
</evidence>
<dbReference type="Gene3D" id="3.40.50.300">
    <property type="entry name" value="P-loop containing nucleotide triphosphate hydrolases"/>
    <property type="match status" value="2"/>
</dbReference>
<evidence type="ECO:0000313" key="7">
    <source>
        <dbReference type="EMBL" id="KAG9394526.1"/>
    </source>
</evidence>
<dbReference type="SUPFAM" id="SSF52540">
    <property type="entry name" value="P-loop containing nucleoside triphosphate hydrolases"/>
    <property type="match status" value="1"/>
</dbReference>
<dbReference type="InterPro" id="IPR014001">
    <property type="entry name" value="Helicase_ATP-bd"/>
</dbReference>
<name>A0A8J6E2N0_9EUKA</name>
<reference evidence="7" key="1">
    <citation type="submission" date="2021-05" db="EMBL/GenBank/DDBJ databases">
        <title>A free-living protist that lacks canonical eukaryotic 1 DNA replication and segregation systems.</title>
        <authorList>
            <person name="Salas-Leiva D.E."/>
            <person name="Tromer E.C."/>
            <person name="Curtis B.A."/>
            <person name="Jerlstrom-Hultqvist J."/>
            <person name="Kolisko M."/>
            <person name="Yi Z."/>
            <person name="Salas-Leiva J.S."/>
            <person name="Gallot-Lavallee L."/>
            <person name="Kops G.J.P.L."/>
            <person name="Archibald J.M."/>
            <person name="Simpson A.G.B."/>
            <person name="Roger A.J."/>
        </authorList>
    </citation>
    <scope>NUCLEOTIDE SEQUENCE</scope>
    <source>
        <strain evidence="7">BICM</strain>
    </source>
</reference>
<dbReference type="SMART" id="SM00382">
    <property type="entry name" value="AAA"/>
    <property type="match status" value="1"/>
</dbReference>
<dbReference type="EMBL" id="JAHDYR010000015">
    <property type="protein sequence ID" value="KAG9394526.1"/>
    <property type="molecule type" value="Genomic_DNA"/>
</dbReference>
<dbReference type="Pfam" id="PF21010">
    <property type="entry name" value="HA2_C"/>
    <property type="match status" value="1"/>
</dbReference>
<organism evidence="7 8">
    <name type="scientific">Carpediemonas membranifera</name>
    <dbReference type="NCBI Taxonomy" id="201153"/>
    <lineage>
        <taxon>Eukaryota</taxon>
        <taxon>Metamonada</taxon>
        <taxon>Carpediemonas-like organisms</taxon>
        <taxon>Carpediemonas</taxon>
    </lineage>
</organism>
<dbReference type="InterPro" id="IPR011709">
    <property type="entry name" value="DEAD-box_helicase_OB_fold"/>
</dbReference>
<sequence length="648" mass="71535">MVSPQKALPVYASKKEILKAISSNTVTIVVGATGSGKTTQIPQYLLELSEKDKILCTQPRRVAAISIAHRVAEERNCEIGSLVGYSVRFDDKTSSETRLKYATDGMVIRELANDHILSRYKYLLIDEAHERTVATDVLLGVARQLAEQRTDSIRIIIMSATLDVDVFSAFFASAAPAEIDIPGRTFEVAHYYVNRPEPDYTEAAFAAVVQVHENEPRGDILVFMTGQEDIVGLATQLRELAKEVRLKSKDGDDLWVVPLFSALPYDQQRLVFKPTPKGMRKVVIATNIAEASITIPNLTYVIDSGLVKQRRFDPHTLFDTLSTVPISKASVRQRSGRAGRVGPGKVFHLYTRGGFLGLEDHTDPEIVRCDLAGQYLQLLAAGRNVLAFPFISPPPTDTKRTALRLLLKLGAIQHDSTVDPADATAMPFVLTDVGTKLAKFPLEPNHAMSLIAAHELGCLAGVLTVMSMLSVDNILAPPHAAATDGDDDRVRSARAAYASPYGDHLTMMRLYNAWEGEKQPNHWCKGVQLNPANLKKAKLIRTQLEDVAKKNLVDSTAGLTQHSGLSEDARVLMALCRGMVDNIADRNGPAFEVRGTKQQVFIHPTSVLFRRNDVGEHLLFDEQVVTTKKYIRVVSKINAEWLVVDKRQ</sequence>
<dbReference type="Pfam" id="PF00270">
    <property type="entry name" value="DEAD"/>
    <property type="match status" value="1"/>
</dbReference>